<keyword evidence="1" id="KW-0472">Membrane</keyword>
<protein>
    <submittedName>
        <fullName evidence="2">Uncharacterized protein</fullName>
    </submittedName>
</protein>
<evidence type="ECO:0000313" key="3">
    <source>
        <dbReference type="Proteomes" id="UP001209570"/>
    </source>
</evidence>
<reference evidence="2" key="1">
    <citation type="submission" date="2021-12" db="EMBL/GenBank/DDBJ databases">
        <title>Prjna785345.</title>
        <authorList>
            <person name="Rujirawat T."/>
            <person name="Krajaejun T."/>
        </authorList>
    </citation>
    <scope>NUCLEOTIDE SEQUENCE</scope>
    <source>
        <strain evidence="2">Pi057C3</strain>
    </source>
</reference>
<comment type="caution">
    <text evidence="2">The sequence shown here is derived from an EMBL/GenBank/DDBJ whole genome shotgun (WGS) entry which is preliminary data.</text>
</comment>
<proteinExistence type="predicted"/>
<keyword evidence="1" id="KW-1133">Transmembrane helix</keyword>
<evidence type="ECO:0000256" key="1">
    <source>
        <dbReference type="SAM" id="Phobius"/>
    </source>
</evidence>
<evidence type="ECO:0000313" key="2">
    <source>
        <dbReference type="EMBL" id="KAJ0388620.1"/>
    </source>
</evidence>
<keyword evidence="3" id="KW-1185">Reference proteome</keyword>
<dbReference type="AlphaFoldDB" id="A0AAD5Q0D1"/>
<dbReference type="Proteomes" id="UP001209570">
    <property type="component" value="Unassembled WGS sequence"/>
</dbReference>
<dbReference type="EMBL" id="JAKCXM010007875">
    <property type="protein sequence ID" value="KAJ0388620.1"/>
    <property type="molecule type" value="Genomic_DNA"/>
</dbReference>
<organism evidence="2 3">
    <name type="scientific">Pythium insidiosum</name>
    <name type="common">Pythiosis disease agent</name>
    <dbReference type="NCBI Taxonomy" id="114742"/>
    <lineage>
        <taxon>Eukaryota</taxon>
        <taxon>Sar</taxon>
        <taxon>Stramenopiles</taxon>
        <taxon>Oomycota</taxon>
        <taxon>Peronosporomycetes</taxon>
        <taxon>Pythiales</taxon>
        <taxon>Pythiaceae</taxon>
        <taxon>Pythium</taxon>
    </lineage>
</organism>
<name>A0AAD5Q0D1_PYTIN</name>
<gene>
    <name evidence="2" type="ORF">P43SY_012086</name>
</gene>
<sequence>MAPKALSNAEVLRQIAPLMGLFTLEAFSFGIIMPLVPIAVTEYFARQYTQGIAIDCGRTPHHPVHTLSFLPLCF</sequence>
<accession>A0AAD5Q0D1</accession>
<keyword evidence="1" id="KW-0812">Transmembrane</keyword>
<feature type="transmembrane region" description="Helical" evidence="1">
    <location>
        <begin position="15"/>
        <end position="40"/>
    </location>
</feature>